<evidence type="ECO:0000256" key="5">
    <source>
        <dbReference type="ARBA" id="ARBA00022989"/>
    </source>
</evidence>
<feature type="transmembrane region" description="Helical" evidence="9">
    <location>
        <begin position="20"/>
        <end position="41"/>
    </location>
</feature>
<evidence type="ECO:0000259" key="10">
    <source>
        <dbReference type="PROSITE" id="PS51123"/>
    </source>
</evidence>
<dbReference type="SUPFAM" id="SSF103088">
    <property type="entry name" value="OmpA-like"/>
    <property type="match status" value="1"/>
</dbReference>
<dbReference type="InterPro" id="IPR025713">
    <property type="entry name" value="MotB-like_N_dom"/>
</dbReference>
<dbReference type="RefSeq" id="WP_131913010.1">
    <property type="nucleotide sequence ID" value="NZ_OU594967.1"/>
</dbReference>
<keyword evidence="12" id="KW-1185">Reference proteome</keyword>
<proteinExistence type="inferred from homology"/>
<dbReference type="GO" id="GO:0005886">
    <property type="term" value="C:plasma membrane"/>
    <property type="evidence" value="ECO:0007669"/>
    <property type="project" value="UniProtKB-SubCell"/>
</dbReference>
<dbReference type="InterPro" id="IPR036737">
    <property type="entry name" value="OmpA-like_sf"/>
</dbReference>
<feature type="domain" description="OmpA-like" evidence="10">
    <location>
        <begin position="153"/>
        <end position="273"/>
    </location>
</feature>
<dbReference type="Proteomes" id="UP000295565">
    <property type="component" value="Unassembled WGS sequence"/>
</dbReference>
<dbReference type="AlphaFoldDB" id="A0A4R1JM12"/>
<dbReference type="PANTHER" id="PTHR30329:SF21">
    <property type="entry name" value="LIPOPROTEIN YIAD-RELATED"/>
    <property type="match status" value="1"/>
</dbReference>
<evidence type="ECO:0000256" key="7">
    <source>
        <dbReference type="PROSITE-ProRule" id="PRU00473"/>
    </source>
</evidence>
<dbReference type="EMBL" id="SMGD01000013">
    <property type="protein sequence ID" value="TCK52112.1"/>
    <property type="molecule type" value="Genomic_DNA"/>
</dbReference>
<evidence type="ECO:0000256" key="1">
    <source>
        <dbReference type="ARBA" id="ARBA00004162"/>
    </source>
</evidence>
<evidence type="ECO:0000256" key="8">
    <source>
        <dbReference type="SAM" id="MobiDB-lite"/>
    </source>
</evidence>
<evidence type="ECO:0000313" key="11">
    <source>
        <dbReference type="EMBL" id="TCK52112.1"/>
    </source>
</evidence>
<keyword evidence="5 9" id="KW-1133">Transmembrane helix</keyword>
<evidence type="ECO:0000256" key="3">
    <source>
        <dbReference type="ARBA" id="ARBA00022475"/>
    </source>
</evidence>
<reference evidence="11 12" key="1">
    <citation type="submission" date="2019-03" db="EMBL/GenBank/DDBJ databases">
        <title>Genomic Encyclopedia of Type Strains, Phase IV (KMG-IV): sequencing the most valuable type-strain genomes for metagenomic binning, comparative biology and taxonomic classification.</title>
        <authorList>
            <person name="Goeker M."/>
        </authorList>
    </citation>
    <scope>NUCLEOTIDE SEQUENCE [LARGE SCALE GENOMIC DNA]</scope>
    <source>
        <strain evidence="11 12">DSM 18577</strain>
    </source>
</reference>
<dbReference type="PANTHER" id="PTHR30329">
    <property type="entry name" value="STATOR ELEMENT OF FLAGELLAR MOTOR COMPLEX"/>
    <property type="match status" value="1"/>
</dbReference>
<comment type="similarity">
    <text evidence="2">Belongs to the MotB family.</text>
</comment>
<keyword evidence="6 7" id="KW-0472">Membrane</keyword>
<keyword evidence="3" id="KW-1003">Cell membrane</keyword>
<comment type="caution">
    <text evidence="11">The sequence shown here is derived from an EMBL/GenBank/DDBJ whole genome shotgun (WGS) entry which is preliminary data.</text>
</comment>
<gene>
    <name evidence="11" type="ORF">EV690_2220</name>
</gene>
<comment type="subcellular location">
    <subcellularLocation>
        <location evidence="1">Cell membrane</location>
        <topology evidence="1">Single-pass membrane protein</topology>
    </subcellularLocation>
</comment>
<name>A0A4R1JM12_9GAMM</name>
<keyword evidence="4 9" id="KW-0812">Transmembrane</keyword>
<evidence type="ECO:0000256" key="9">
    <source>
        <dbReference type="SAM" id="Phobius"/>
    </source>
</evidence>
<evidence type="ECO:0000256" key="2">
    <source>
        <dbReference type="ARBA" id="ARBA00008914"/>
    </source>
</evidence>
<dbReference type="Pfam" id="PF00691">
    <property type="entry name" value="OmpA"/>
    <property type="match status" value="1"/>
</dbReference>
<dbReference type="Gene3D" id="3.30.1330.60">
    <property type="entry name" value="OmpA-like domain"/>
    <property type="match status" value="1"/>
</dbReference>
<dbReference type="PROSITE" id="PS51123">
    <property type="entry name" value="OMPA_2"/>
    <property type="match status" value="1"/>
</dbReference>
<accession>A0A4R1JM12</accession>
<dbReference type="InterPro" id="IPR050330">
    <property type="entry name" value="Bact_OuterMem_StrucFunc"/>
</dbReference>
<evidence type="ECO:0000256" key="4">
    <source>
        <dbReference type="ARBA" id="ARBA00022692"/>
    </source>
</evidence>
<dbReference type="CDD" id="cd07185">
    <property type="entry name" value="OmpA_C-like"/>
    <property type="match status" value="1"/>
</dbReference>
<evidence type="ECO:0000256" key="6">
    <source>
        <dbReference type="ARBA" id="ARBA00023136"/>
    </source>
</evidence>
<dbReference type="InterPro" id="IPR006665">
    <property type="entry name" value="OmpA-like"/>
</dbReference>
<feature type="region of interest" description="Disordered" evidence="8">
    <location>
        <begin position="278"/>
        <end position="325"/>
    </location>
</feature>
<evidence type="ECO:0000313" key="12">
    <source>
        <dbReference type="Proteomes" id="UP000295565"/>
    </source>
</evidence>
<organism evidence="11 12">
    <name type="scientific">Celerinatantimonas diazotrophica</name>
    <dbReference type="NCBI Taxonomy" id="412034"/>
    <lineage>
        <taxon>Bacteria</taxon>
        <taxon>Pseudomonadati</taxon>
        <taxon>Pseudomonadota</taxon>
        <taxon>Gammaproteobacteria</taxon>
        <taxon>Celerinatantimonadaceae</taxon>
        <taxon>Celerinatantimonas</taxon>
    </lineage>
</organism>
<protein>
    <submittedName>
        <fullName evidence="11">Chemotaxis protein MotB</fullName>
    </submittedName>
</protein>
<feature type="region of interest" description="Disordered" evidence="8">
    <location>
        <begin position="93"/>
        <end position="118"/>
    </location>
</feature>
<sequence>MRRRRLHHQLEKREDTHRWLISYADYMTLMFAFFVVLYAMAVVNKGQYPVFLEKLNQAVKHLSAQSQHPVTQDILQFPERKLIDQNNSQAIAGQGSVQSAQSHNEPSVLNNESEVEQVTQTHQGKALDDIYRQLQAVIQANGQKKSIKLDRQKNWLTISLDNQLLFASGSATLLDPAQQVLTTISQVLTKNQNYIRVRGYTDDQKLDSELYRSNWELSVIRATNVLHRLVQLGVAPQRLAVEGFGQYSPLVANTTAENRRENRRVVIAISRFAWQPPEKQKSTLQQSTKLKNKPQESHAQGDSKTILTVPLPGGGVRYTTRQDKQ</sequence>
<dbReference type="OrthoDB" id="9815217at2"/>
<dbReference type="Pfam" id="PF13677">
    <property type="entry name" value="MotB_plug"/>
    <property type="match status" value="1"/>
</dbReference>